<organism evidence="2 3">
    <name type="scientific">Ancylomarina euxinus</name>
    <dbReference type="NCBI Taxonomy" id="2283627"/>
    <lineage>
        <taxon>Bacteria</taxon>
        <taxon>Pseudomonadati</taxon>
        <taxon>Bacteroidota</taxon>
        <taxon>Bacteroidia</taxon>
        <taxon>Marinilabiliales</taxon>
        <taxon>Marinifilaceae</taxon>
        <taxon>Ancylomarina</taxon>
    </lineage>
</organism>
<evidence type="ECO:0000259" key="1">
    <source>
        <dbReference type="PROSITE" id="PS50206"/>
    </source>
</evidence>
<sequence>MVYIIKRLIPIGILLLLFNLTSQAQKIEFEKVSARKFQSLILKDNNHLLIDVSRTIDHLEGHIPGAIFAETSEKLFSILDTIPISRPILIYCKYGKRSQKASWLIAEKYPHKVFALKEGIENWKARGFNVTNTANSLKVRLTK</sequence>
<gene>
    <name evidence="2" type="ORF">DWB61_00045</name>
</gene>
<dbReference type="Pfam" id="PF00581">
    <property type="entry name" value="Rhodanese"/>
    <property type="match status" value="1"/>
</dbReference>
<dbReference type="EMBL" id="QQWG01000001">
    <property type="protein sequence ID" value="RRG24447.1"/>
    <property type="molecule type" value="Genomic_DNA"/>
</dbReference>
<feature type="domain" description="Rhodanese" evidence="1">
    <location>
        <begin position="43"/>
        <end position="132"/>
    </location>
</feature>
<comment type="caution">
    <text evidence="2">The sequence shown here is derived from an EMBL/GenBank/DDBJ whole genome shotgun (WGS) entry which is preliminary data.</text>
</comment>
<evidence type="ECO:0000313" key="3">
    <source>
        <dbReference type="Proteomes" id="UP000285794"/>
    </source>
</evidence>
<dbReference type="SUPFAM" id="SSF52821">
    <property type="entry name" value="Rhodanese/Cell cycle control phosphatase"/>
    <property type="match status" value="1"/>
</dbReference>
<dbReference type="CDD" id="cd00158">
    <property type="entry name" value="RHOD"/>
    <property type="match status" value="1"/>
</dbReference>
<reference evidence="2 3" key="1">
    <citation type="submission" date="2018-07" db="EMBL/GenBank/DDBJ databases">
        <title>Draft genome sequence of Ancylomarina sp. M1P.</title>
        <authorList>
            <person name="Yadav S."/>
            <person name="Villanueva L."/>
            <person name="Damste J.S.S."/>
        </authorList>
    </citation>
    <scope>NUCLEOTIDE SEQUENCE [LARGE SCALE GENOMIC DNA]</scope>
    <source>
        <strain evidence="2 3">M1P</strain>
    </source>
</reference>
<proteinExistence type="predicted"/>
<dbReference type="PROSITE" id="PS50206">
    <property type="entry name" value="RHODANESE_3"/>
    <property type="match status" value="1"/>
</dbReference>
<keyword evidence="3" id="KW-1185">Reference proteome</keyword>
<dbReference type="PANTHER" id="PTHR43031">
    <property type="entry name" value="FAD-DEPENDENT OXIDOREDUCTASE"/>
    <property type="match status" value="1"/>
</dbReference>
<dbReference type="InterPro" id="IPR036873">
    <property type="entry name" value="Rhodanese-like_dom_sf"/>
</dbReference>
<evidence type="ECO:0000313" key="2">
    <source>
        <dbReference type="EMBL" id="RRG24447.1"/>
    </source>
</evidence>
<accession>A0A425Y7R4</accession>
<dbReference type="Gene3D" id="3.40.250.10">
    <property type="entry name" value="Rhodanese-like domain"/>
    <property type="match status" value="1"/>
</dbReference>
<dbReference type="Proteomes" id="UP000285794">
    <property type="component" value="Unassembled WGS sequence"/>
</dbReference>
<name>A0A425Y7R4_9BACT</name>
<protein>
    <submittedName>
        <fullName evidence="2">Rhodanese-like domain-containing protein</fullName>
    </submittedName>
</protein>
<dbReference type="SMART" id="SM00450">
    <property type="entry name" value="RHOD"/>
    <property type="match status" value="1"/>
</dbReference>
<dbReference type="InterPro" id="IPR050229">
    <property type="entry name" value="GlpE_sulfurtransferase"/>
</dbReference>
<dbReference type="AlphaFoldDB" id="A0A425Y7R4"/>
<dbReference type="InterPro" id="IPR001763">
    <property type="entry name" value="Rhodanese-like_dom"/>
</dbReference>
<dbReference type="PANTHER" id="PTHR43031:SF16">
    <property type="entry name" value="OXIDOREDUCTASE"/>
    <property type="match status" value="1"/>
</dbReference>